<dbReference type="AlphaFoldDB" id="A0AAJ0U287"/>
<reference evidence="11" key="2">
    <citation type="journal article" date="2020" name="Microorganisms">
        <title>Osmotic Adaptation and Compatible Solute Biosynthesis of Phototrophic Bacteria as Revealed from Genome Analyses.</title>
        <authorList>
            <person name="Imhoff J.F."/>
            <person name="Rahn T."/>
            <person name="Kunzel S."/>
            <person name="Keller A."/>
            <person name="Neulinger S.C."/>
        </authorList>
    </citation>
    <scope>NUCLEOTIDE SEQUENCE</scope>
    <source>
        <strain evidence="11">DSM 11080</strain>
    </source>
</reference>
<dbReference type="InterPro" id="IPR002028">
    <property type="entry name" value="Trp_synthase_suA"/>
</dbReference>
<organism evidence="11 12">
    <name type="scientific">Halochromatium glycolicum</name>
    <dbReference type="NCBI Taxonomy" id="85075"/>
    <lineage>
        <taxon>Bacteria</taxon>
        <taxon>Pseudomonadati</taxon>
        <taxon>Pseudomonadota</taxon>
        <taxon>Gammaproteobacteria</taxon>
        <taxon>Chromatiales</taxon>
        <taxon>Chromatiaceae</taxon>
        <taxon>Halochromatium</taxon>
    </lineage>
</organism>
<evidence type="ECO:0000256" key="3">
    <source>
        <dbReference type="ARBA" id="ARBA00011270"/>
    </source>
</evidence>
<keyword evidence="12" id="KW-1185">Reference proteome</keyword>
<evidence type="ECO:0000256" key="8">
    <source>
        <dbReference type="ARBA" id="ARBA00049047"/>
    </source>
</evidence>
<evidence type="ECO:0000313" key="12">
    <source>
        <dbReference type="Proteomes" id="UP001296776"/>
    </source>
</evidence>
<keyword evidence="4 9" id="KW-0028">Amino-acid biosynthesis</keyword>
<dbReference type="PANTHER" id="PTHR43406">
    <property type="entry name" value="TRYPTOPHAN SYNTHASE, ALPHA CHAIN"/>
    <property type="match status" value="1"/>
</dbReference>
<protein>
    <recommendedName>
        <fullName evidence="9">Tryptophan synthase alpha chain</fullName>
        <ecNumber evidence="9">4.2.1.20</ecNumber>
    </recommendedName>
</protein>
<dbReference type="PANTHER" id="PTHR43406:SF1">
    <property type="entry name" value="TRYPTOPHAN SYNTHASE ALPHA CHAIN, CHLOROPLASTIC"/>
    <property type="match status" value="1"/>
</dbReference>
<dbReference type="Gene3D" id="3.20.20.70">
    <property type="entry name" value="Aldolase class I"/>
    <property type="match status" value="1"/>
</dbReference>
<keyword evidence="6 9" id="KW-0057">Aromatic amino acid biosynthesis</keyword>
<dbReference type="InterPro" id="IPR013785">
    <property type="entry name" value="Aldolase_TIM"/>
</dbReference>
<evidence type="ECO:0000256" key="2">
    <source>
        <dbReference type="ARBA" id="ARBA00004733"/>
    </source>
</evidence>
<dbReference type="RefSeq" id="WP_200345042.1">
    <property type="nucleotide sequence ID" value="NZ_NRSJ01000005.1"/>
</dbReference>
<comment type="caution">
    <text evidence="11">The sequence shown here is derived from an EMBL/GenBank/DDBJ whole genome shotgun (WGS) entry which is preliminary data.</text>
</comment>
<reference evidence="11" key="1">
    <citation type="submission" date="2017-08" db="EMBL/GenBank/DDBJ databases">
        <authorList>
            <person name="Imhoff J.F."/>
            <person name="Rahn T."/>
            <person name="Kuenzel S."/>
            <person name="Neulinger S.C."/>
        </authorList>
    </citation>
    <scope>NUCLEOTIDE SEQUENCE</scope>
    <source>
        <strain evidence="11">DSM 11080</strain>
    </source>
</reference>
<dbReference type="FunFam" id="3.20.20.70:FF:000037">
    <property type="entry name" value="Tryptophan synthase alpha chain"/>
    <property type="match status" value="1"/>
</dbReference>
<dbReference type="InterPro" id="IPR018204">
    <property type="entry name" value="Trp_synthase_alpha_AS"/>
</dbReference>
<dbReference type="HAMAP" id="MF_00131">
    <property type="entry name" value="Trp_synth_alpha"/>
    <property type="match status" value="1"/>
</dbReference>
<evidence type="ECO:0000256" key="5">
    <source>
        <dbReference type="ARBA" id="ARBA00022822"/>
    </source>
</evidence>
<dbReference type="EC" id="4.2.1.20" evidence="9"/>
<dbReference type="PROSITE" id="PS00167">
    <property type="entry name" value="TRP_SYNTHASE_ALPHA"/>
    <property type="match status" value="1"/>
</dbReference>
<comment type="pathway">
    <text evidence="2 9">Amino-acid biosynthesis; L-tryptophan biosynthesis; L-tryptophan from chorismate: step 5/5.</text>
</comment>
<sequence>MSRIQTTFERLREEGRTALVPFVTAGDPDLEVSLALMQQMVAAGADLIELGVPFSDPIADGPVIQRATERALANGVSLRDVLALVRRFRETDRETPVVLMGYLNPIEVMGSVPFASAAREAGIDGALIVDAPPEESHELVAAMKTQGLDLVYLLAPTSDAARINAIGEVASGFVYYVSVKGVTGAGNLDVEEVGGKLDAIRAQIALPVGVGFGIKDAATAAQVAQVADAVIVGSAIVGQIETLAGEGRAEEIAATIGVFLGELRTAIDTTDRVAEHV</sequence>
<dbReference type="GO" id="GO:0005829">
    <property type="term" value="C:cytosol"/>
    <property type="evidence" value="ECO:0007669"/>
    <property type="project" value="TreeGrafter"/>
</dbReference>
<comment type="subunit">
    <text evidence="3 9">Tetramer of two alpha and two beta chains.</text>
</comment>
<evidence type="ECO:0000256" key="9">
    <source>
        <dbReference type="HAMAP-Rule" id="MF_00131"/>
    </source>
</evidence>
<dbReference type="Pfam" id="PF00290">
    <property type="entry name" value="Trp_syntA"/>
    <property type="match status" value="1"/>
</dbReference>
<comment type="function">
    <text evidence="1 9">The alpha subunit is responsible for the aldol cleavage of indoleglycerol phosphate to indole and glyceraldehyde 3-phosphate.</text>
</comment>
<evidence type="ECO:0000256" key="4">
    <source>
        <dbReference type="ARBA" id="ARBA00022605"/>
    </source>
</evidence>
<evidence type="ECO:0000256" key="10">
    <source>
        <dbReference type="RuleBase" id="RU003662"/>
    </source>
</evidence>
<dbReference type="GO" id="GO:0004834">
    <property type="term" value="F:tryptophan synthase activity"/>
    <property type="evidence" value="ECO:0007669"/>
    <property type="project" value="UniProtKB-UniRule"/>
</dbReference>
<keyword evidence="7 9" id="KW-0456">Lyase</keyword>
<name>A0AAJ0U287_9GAMM</name>
<accession>A0AAJ0U287</accession>
<evidence type="ECO:0000256" key="6">
    <source>
        <dbReference type="ARBA" id="ARBA00023141"/>
    </source>
</evidence>
<keyword evidence="5 9" id="KW-0822">Tryptophan biosynthesis</keyword>
<gene>
    <name evidence="9" type="primary">trpA</name>
    <name evidence="11" type="ORF">CKO40_04780</name>
</gene>
<dbReference type="InterPro" id="IPR011060">
    <property type="entry name" value="RibuloseP-bd_barrel"/>
</dbReference>
<dbReference type="NCBIfam" id="TIGR00262">
    <property type="entry name" value="trpA"/>
    <property type="match status" value="1"/>
</dbReference>
<dbReference type="CDD" id="cd04724">
    <property type="entry name" value="Tryptophan_synthase_alpha"/>
    <property type="match status" value="1"/>
</dbReference>
<proteinExistence type="inferred from homology"/>
<feature type="active site" description="Proton acceptor" evidence="9">
    <location>
        <position position="60"/>
    </location>
</feature>
<dbReference type="SUPFAM" id="SSF51366">
    <property type="entry name" value="Ribulose-phoshate binding barrel"/>
    <property type="match status" value="1"/>
</dbReference>
<comment type="catalytic activity">
    <reaction evidence="8 9">
        <text>(1S,2R)-1-C-(indol-3-yl)glycerol 3-phosphate + L-serine = D-glyceraldehyde 3-phosphate + L-tryptophan + H2O</text>
        <dbReference type="Rhea" id="RHEA:10532"/>
        <dbReference type="ChEBI" id="CHEBI:15377"/>
        <dbReference type="ChEBI" id="CHEBI:33384"/>
        <dbReference type="ChEBI" id="CHEBI:57912"/>
        <dbReference type="ChEBI" id="CHEBI:58866"/>
        <dbReference type="ChEBI" id="CHEBI:59776"/>
        <dbReference type="EC" id="4.2.1.20"/>
    </reaction>
</comment>
<feature type="active site" description="Proton acceptor" evidence="9">
    <location>
        <position position="49"/>
    </location>
</feature>
<evidence type="ECO:0000313" key="11">
    <source>
        <dbReference type="EMBL" id="MBK1703876.1"/>
    </source>
</evidence>
<dbReference type="EMBL" id="NRSJ01000005">
    <property type="protein sequence ID" value="MBK1703876.1"/>
    <property type="molecule type" value="Genomic_DNA"/>
</dbReference>
<dbReference type="Proteomes" id="UP001296776">
    <property type="component" value="Unassembled WGS sequence"/>
</dbReference>
<comment type="similarity">
    <text evidence="9 10">Belongs to the TrpA family.</text>
</comment>
<evidence type="ECO:0000256" key="7">
    <source>
        <dbReference type="ARBA" id="ARBA00023239"/>
    </source>
</evidence>
<evidence type="ECO:0000256" key="1">
    <source>
        <dbReference type="ARBA" id="ARBA00003365"/>
    </source>
</evidence>